<dbReference type="InterPro" id="IPR007419">
    <property type="entry name" value="BFD-like_2Fe2S-bd_dom"/>
</dbReference>
<sequence length="66" mass="7100">MSTVSEKICLCKAVQTEIVKESIRTGARTIEGVASKTGAGTGACKGSRCKMAIYELIKAYEKGEWQ</sequence>
<dbReference type="Proteomes" id="UP000655830">
    <property type="component" value="Unassembled WGS sequence"/>
</dbReference>
<gene>
    <name evidence="2" type="ORF">H8718_09720</name>
</gene>
<proteinExistence type="predicted"/>
<dbReference type="EMBL" id="JACRSY010000013">
    <property type="protein sequence ID" value="MBC8579807.1"/>
    <property type="molecule type" value="Genomic_DNA"/>
</dbReference>
<dbReference type="AlphaFoldDB" id="A0A926EK24"/>
<feature type="domain" description="BFD-like [2Fe-2S]-binding" evidence="1">
    <location>
        <begin position="8"/>
        <end position="58"/>
    </location>
</feature>
<evidence type="ECO:0000313" key="2">
    <source>
        <dbReference type="EMBL" id="MBC8579807.1"/>
    </source>
</evidence>
<organism evidence="2 3">
    <name type="scientific">Zhenhengia yiwuensis</name>
    <dbReference type="NCBI Taxonomy" id="2763666"/>
    <lineage>
        <taxon>Bacteria</taxon>
        <taxon>Bacillati</taxon>
        <taxon>Bacillota</taxon>
        <taxon>Clostridia</taxon>
        <taxon>Lachnospirales</taxon>
        <taxon>Lachnospiraceae</taxon>
        <taxon>Zhenhengia</taxon>
    </lineage>
</organism>
<accession>A0A926EK24</accession>
<dbReference type="Pfam" id="PF04324">
    <property type="entry name" value="Fer2_BFD"/>
    <property type="match status" value="1"/>
</dbReference>
<evidence type="ECO:0000259" key="1">
    <source>
        <dbReference type="Pfam" id="PF04324"/>
    </source>
</evidence>
<comment type="caution">
    <text evidence="2">The sequence shown here is derived from an EMBL/GenBank/DDBJ whole genome shotgun (WGS) entry which is preliminary data.</text>
</comment>
<keyword evidence="3" id="KW-1185">Reference proteome</keyword>
<name>A0A926EK24_9FIRM</name>
<evidence type="ECO:0000313" key="3">
    <source>
        <dbReference type="Proteomes" id="UP000655830"/>
    </source>
</evidence>
<dbReference type="RefSeq" id="WP_177672246.1">
    <property type="nucleotide sequence ID" value="NZ_JACRSY010000013.1"/>
</dbReference>
<reference evidence="2" key="1">
    <citation type="submission" date="2020-08" db="EMBL/GenBank/DDBJ databases">
        <title>Genome public.</title>
        <authorList>
            <person name="Liu C."/>
            <person name="Sun Q."/>
        </authorList>
    </citation>
    <scope>NUCLEOTIDE SEQUENCE</scope>
    <source>
        <strain evidence="2">NSJ-12</strain>
    </source>
</reference>
<protein>
    <submittedName>
        <fullName evidence="2">(2Fe-2S)-binding protein</fullName>
    </submittedName>
</protein>
<dbReference type="Gene3D" id="1.10.10.1100">
    <property type="entry name" value="BFD-like [2Fe-2S]-binding domain"/>
    <property type="match status" value="1"/>
</dbReference>
<dbReference type="InterPro" id="IPR041854">
    <property type="entry name" value="BFD-like_2Fe2S-bd_dom_sf"/>
</dbReference>